<evidence type="ECO:0000313" key="2">
    <source>
        <dbReference type="Proteomes" id="UP000199200"/>
    </source>
</evidence>
<dbReference type="EMBL" id="FNZF01000005">
    <property type="protein sequence ID" value="SEJ68562.1"/>
    <property type="molecule type" value="Genomic_DNA"/>
</dbReference>
<dbReference type="STRING" id="426757.SAMN04488127_2486"/>
<keyword evidence="2" id="KW-1185">Reference proteome</keyword>
<dbReference type="Proteomes" id="UP000199200">
    <property type="component" value="Unassembled WGS sequence"/>
</dbReference>
<dbReference type="RefSeq" id="WP_092054767.1">
    <property type="nucleotide sequence ID" value="NZ_FNZF01000005.1"/>
</dbReference>
<dbReference type="AlphaFoldDB" id="A0A1H7B2C2"/>
<protein>
    <submittedName>
        <fullName evidence="1">WVELL protein</fullName>
    </submittedName>
</protein>
<name>A0A1H7B2C2_9BACL</name>
<reference evidence="2" key="1">
    <citation type="submission" date="2016-10" db="EMBL/GenBank/DDBJ databases">
        <authorList>
            <person name="Varghese N."/>
            <person name="Submissions S."/>
        </authorList>
    </citation>
    <scope>NUCLEOTIDE SEQUENCE [LARGE SCALE GENOMIC DNA]</scope>
    <source>
        <strain evidence="2">CGMCC 1.6763</strain>
    </source>
</reference>
<accession>A0A1H7B2C2</accession>
<gene>
    <name evidence="1" type="ORF">SAMN04488127_2486</name>
</gene>
<proteinExistence type="predicted"/>
<evidence type="ECO:0000313" key="1">
    <source>
        <dbReference type="EMBL" id="SEJ68562.1"/>
    </source>
</evidence>
<dbReference type="InterPro" id="IPR026952">
    <property type="entry name" value="WVELL"/>
</dbReference>
<sequence>MSPDMTERLAARLMESNDQLSAHSARTWIELMVSDIESSYAKAGYGLMDEEQSAQMILRWIDAYGGRLDEFVASNPRIRELLGEDGTFH</sequence>
<dbReference type="Pfam" id="PF14043">
    <property type="entry name" value="WVELL"/>
    <property type="match status" value="1"/>
</dbReference>
<dbReference type="OrthoDB" id="2361637at2"/>
<organism evidence="1 2">
    <name type="scientific">Bhargavaea ginsengi</name>
    <dbReference type="NCBI Taxonomy" id="426757"/>
    <lineage>
        <taxon>Bacteria</taxon>
        <taxon>Bacillati</taxon>
        <taxon>Bacillota</taxon>
        <taxon>Bacilli</taxon>
        <taxon>Bacillales</taxon>
        <taxon>Caryophanaceae</taxon>
        <taxon>Bhargavaea</taxon>
    </lineage>
</organism>